<dbReference type="InterPro" id="IPR011990">
    <property type="entry name" value="TPR-like_helical_dom_sf"/>
</dbReference>
<dbReference type="Proteomes" id="UP000294848">
    <property type="component" value="Unassembled WGS sequence"/>
</dbReference>
<evidence type="ECO:0000256" key="3">
    <source>
        <dbReference type="ARBA" id="ARBA00022729"/>
    </source>
</evidence>
<reference evidence="8 9" key="1">
    <citation type="submission" date="2019-03" db="EMBL/GenBank/DDBJ databases">
        <title>Freshwater and sediment microbial communities from various areas in North America, analyzing microbe dynamics in response to fracking.</title>
        <authorList>
            <person name="Lamendella R."/>
        </authorList>
    </citation>
    <scope>NUCLEOTIDE SEQUENCE [LARGE SCALE GENOMIC DNA]</scope>
    <source>
        <strain evidence="8 9">114D</strain>
    </source>
</reference>
<feature type="domain" description="SusD-like N-terminal" evidence="7">
    <location>
        <begin position="73"/>
        <end position="216"/>
    </location>
</feature>
<name>A0A4R6HCE1_9BACT</name>
<evidence type="ECO:0000313" key="9">
    <source>
        <dbReference type="Proteomes" id="UP000294848"/>
    </source>
</evidence>
<proteinExistence type="inferred from homology"/>
<evidence type="ECO:0000256" key="2">
    <source>
        <dbReference type="ARBA" id="ARBA00006275"/>
    </source>
</evidence>
<evidence type="ECO:0000259" key="7">
    <source>
        <dbReference type="Pfam" id="PF14322"/>
    </source>
</evidence>
<evidence type="ECO:0000256" key="1">
    <source>
        <dbReference type="ARBA" id="ARBA00004442"/>
    </source>
</evidence>
<keyword evidence="5" id="KW-0998">Cell outer membrane</keyword>
<evidence type="ECO:0000256" key="4">
    <source>
        <dbReference type="ARBA" id="ARBA00023136"/>
    </source>
</evidence>
<evidence type="ECO:0000256" key="5">
    <source>
        <dbReference type="ARBA" id="ARBA00023237"/>
    </source>
</evidence>
<sequence length="545" mass="61471">MNKYIVLVLIALSFSGCIKNDLLDSTPKDRLNNENYWESLKDAEYAVNYLYTFLNGDMTGRDLYSDIMIDNYAYDSDNRRILRGIHQADLGIFNNEWVDRYKAVKACSNFFENVDKVAEEASEEELALLERMKGEAHFIRAYAYTYLAFYFGDVPYVDKSITVAEGQDVTRDPVMEVWEKVFADYDQAIDRLPKSYESSNYGRITKGAAMAMKAKASLYAAKYSDQYYDQAYREAKKVIDLNVYSLYPDYGKLFMYEGEASSETVLSRVYIGGGSHNHNTFSQRAPKSLKNGSPYYSATKSIADAYQMANGKDILAADSSFDPTNPYESRDPRMKLSLFVNGDDLFGLHGNPDYPEAYEVLNMTPGSGTPDDVSVYDLSTPTGFYIKKYLDISDYASPGLGGIDFMLIRYADVLLMAAEGLIESGGNLTEAAGYIDEVRQRVAMPGLEASGVNVTDKSAMRQALRNERLVELAFEGERYIDIIRWKTAEDVLAGDIQGMRYVEEGQVKVVTLDFTKAFDPNRDYLWPIPSTQIKLSPQLSQNPGY</sequence>
<evidence type="ECO:0000259" key="6">
    <source>
        <dbReference type="Pfam" id="PF07980"/>
    </source>
</evidence>
<dbReference type="EMBL" id="SNWI01000001">
    <property type="protein sequence ID" value="TDO05707.1"/>
    <property type="molecule type" value="Genomic_DNA"/>
</dbReference>
<comment type="subcellular location">
    <subcellularLocation>
        <location evidence="1">Cell outer membrane</location>
    </subcellularLocation>
</comment>
<dbReference type="GO" id="GO:0009279">
    <property type="term" value="C:cell outer membrane"/>
    <property type="evidence" value="ECO:0007669"/>
    <property type="project" value="UniProtKB-SubCell"/>
</dbReference>
<comment type="caution">
    <text evidence="8">The sequence shown here is derived from an EMBL/GenBank/DDBJ whole genome shotgun (WGS) entry which is preliminary data.</text>
</comment>
<dbReference type="RefSeq" id="WP_166642817.1">
    <property type="nucleotide sequence ID" value="NZ_SNWI01000001.1"/>
</dbReference>
<dbReference type="InterPro" id="IPR012944">
    <property type="entry name" value="SusD_RagB_dom"/>
</dbReference>
<dbReference type="Pfam" id="PF07980">
    <property type="entry name" value="SusD_RagB"/>
    <property type="match status" value="1"/>
</dbReference>
<keyword evidence="4" id="KW-0472">Membrane</keyword>
<dbReference type="PROSITE" id="PS51257">
    <property type="entry name" value="PROKAR_LIPOPROTEIN"/>
    <property type="match status" value="1"/>
</dbReference>
<organism evidence="8 9">
    <name type="scientific">Sunxiuqinia elliptica</name>
    <dbReference type="NCBI Taxonomy" id="655355"/>
    <lineage>
        <taxon>Bacteria</taxon>
        <taxon>Pseudomonadati</taxon>
        <taxon>Bacteroidota</taxon>
        <taxon>Bacteroidia</taxon>
        <taxon>Marinilabiliales</taxon>
        <taxon>Prolixibacteraceae</taxon>
        <taxon>Sunxiuqinia</taxon>
    </lineage>
</organism>
<accession>A0A4R6HCE1</accession>
<dbReference type="SUPFAM" id="SSF48452">
    <property type="entry name" value="TPR-like"/>
    <property type="match status" value="1"/>
</dbReference>
<dbReference type="AlphaFoldDB" id="A0A4R6HCE1"/>
<gene>
    <name evidence="8" type="ORF">DET52_1011071</name>
</gene>
<dbReference type="InterPro" id="IPR033985">
    <property type="entry name" value="SusD-like_N"/>
</dbReference>
<keyword evidence="3" id="KW-0732">Signal</keyword>
<comment type="similarity">
    <text evidence="2">Belongs to the SusD family.</text>
</comment>
<protein>
    <submittedName>
        <fullName evidence="8">Putative outer membrane starch-binding protein</fullName>
    </submittedName>
</protein>
<feature type="domain" description="RagB/SusD" evidence="6">
    <location>
        <begin position="265"/>
        <end position="545"/>
    </location>
</feature>
<evidence type="ECO:0000313" key="8">
    <source>
        <dbReference type="EMBL" id="TDO05707.1"/>
    </source>
</evidence>
<dbReference type="Pfam" id="PF14322">
    <property type="entry name" value="SusD-like_3"/>
    <property type="match status" value="1"/>
</dbReference>
<dbReference type="Gene3D" id="1.25.40.390">
    <property type="match status" value="1"/>
</dbReference>